<evidence type="ECO:0000313" key="2">
    <source>
        <dbReference type="EMBL" id="PCC82225.1"/>
    </source>
</evidence>
<evidence type="ECO:0000313" key="3">
    <source>
        <dbReference type="Proteomes" id="UP000218690"/>
    </source>
</evidence>
<dbReference type="AlphaFoldDB" id="A0A2A4AEJ4"/>
<gene>
    <name evidence="2" type="ORF">COM45_11030</name>
</gene>
<name>A0A2A4AEJ4_9CORY</name>
<evidence type="ECO:0008006" key="4">
    <source>
        <dbReference type="Google" id="ProtNLM"/>
    </source>
</evidence>
<accession>A0A2A4AEJ4</accession>
<evidence type="ECO:0000256" key="1">
    <source>
        <dbReference type="SAM" id="MobiDB-lite"/>
    </source>
</evidence>
<reference evidence="2 3" key="1">
    <citation type="submission" date="2017-09" db="EMBL/GenBank/DDBJ databases">
        <title>Draft Genome Sequence of Corynebacterium accolens AH4003.</title>
        <authorList>
            <person name="Chen Y."/>
            <person name="Oosthuysen W.F."/>
            <person name="Kelley S."/>
            <person name="Horswill A."/>
        </authorList>
    </citation>
    <scope>NUCLEOTIDE SEQUENCE [LARGE SCALE GENOMIC DNA]</scope>
    <source>
        <strain evidence="2 3">AH4003</strain>
    </source>
</reference>
<dbReference type="Proteomes" id="UP000218690">
    <property type="component" value="Unassembled WGS sequence"/>
</dbReference>
<proteinExistence type="predicted"/>
<comment type="caution">
    <text evidence="2">The sequence shown here is derived from an EMBL/GenBank/DDBJ whole genome shotgun (WGS) entry which is preliminary data.</text>
</comment>
<organism evidence="2 3">
    <name type="scientific">Corynebacterium accolens</name>
    <dbReference type="NCBI Taxonomy" id="38284"/>
    <lineage>
        <taxon>Bacteria</taxon>
        <taxon>Bacillati</taxon>
        <taxon>Actinomycetota</taxon>
        <taxon>Actinomycetes</taxon>
        <taxon>Mycobacteriales</taxon>
        <taxon>Corynebacteriaceae</taxon>
        <taxon>Corynebacterium</taxon>
    </lineage>
</organism>
<sequence length="61" mass="6784">MSNPDEQWYYDTATGKVTQGAESGWDNRMGPYATREEAEHAIEIAKARNEAADAYDAEDDA</sequence>
<feature type="region of interest" description="Disordered" evidence="1">
    <location>
        <begin position="1"/>
        <end position="29"/>
    </location>
</feature>
<protein>
    <recommendedName>
        <fullName evidence="4">SPOR domain-containing protein</fullName>
    </recommendedName>
</protein>
<dbReference type="EMBL" id="NWBP01000033">
    <property type="protein sequence ID" value="PCC82225.1"/>
    <property type="molecule type" value="Genomic_DNA"/>
</dbReference>